<gene>
    <name evidence="4" type="ORF">OKA104_LOCUS26093</name>
</gene>
<dbReference type="SUPFAM" id="SSF54695">
    <property type="entry name" value="POZ domain"/>
    <property type="match status" value="1"/>
</dbReference>
<dbReference type="GO" id="GO:0051260">
    <property type="term" value="P:protein homooligomerization"/>
    <property type="evidence" value="ECO:0007669"/>
    <property type="project" value="InterPro"/>
</dbReference>
<feature type="coiled-coil region" evidence="1">
    <location>
        <begin position="37"/>
        <end position="64"/>
    </location>
</feature>
<dbReference type="PROSITE" id="PS50097">
    <property type="entry name" value="BTB"/>
    <property type="match status" value="1"/>
</dbReference>
<dbReference type="PANTHER" id="PTHR11145">
    <property type="entry name" value="BTB/POZ DOMAIN-CONTAINING ADAPTER FOR CUL3-MEDIATED RHOA DEGRADATION PROTEIN FAMILY MEMBER"/>
    <property type="match status" value="1"/>
</dbReference>
<sequence length="767" mass="86674">MESNLDTIQVNRKKLKTHVEKVHEDIISKPNECNDYIRTTENLCDQATQTNGDLENKLANVSNEEKKWKDIKRKLATTSHKGMVTLNVGGEKYTTSIDTLAREKDSFFTALFSGRWELERNPNDNSIFIDREGDLFKYILAYLRTDKIHNDVMTNESLRQLLLIEAEYFYLQNLIYILTEPDRKRQQKEEEERLIIEKTFPNGTLLQLEHKAKLYEFFGKSNQKWELIYKATRDGFRANAFHSICDNKGPTITIIQSNNNYIFGGYTNISWTSSQNRQNDSGAFLFTLTNPHDIPPTKYTIQSDHTANAIYGHHRYGPTFGSSHDIYISHRSNSSNSNHISFPNSYNDTTGKGNNTFTGANNGYFTGCPMDGCETTLSGFVDLNADKFNEHVEWQRTDLLTISSRGCISNEQTSLICAVDVGYVSINATNGQILWSIPLDIEEKTIAVSLPVINYQGFLIIANSTRCTLINPQGAIVGIFNYIPLLIPPLAGPFVTNDGQIIVADSISFVGIEDSGIPLGVQAFPPGLLRLSRSMSLNSNIDRWYLIAQRNSTLSQVIIAAETTGSIVDRLRIAWIYEYGIQTDSCSRMEGPLLSIDRKWLFVVNITGILIIADDGDSARTEHIVILPNLCINDMVYSETDSTLLLIDTHTYNMIMLNVSTRNISYISLKDICQEEIIGQLSRMTIIQNYRVILLVITVTRKAILLLIDFNHRNLLARLDLGYVPESTTLEPLTQLAYTAIDEKQYLVTIAHKTIGLIAVRLLTNNQ</sequence>
<feature type="domain" description="BTB" evidence="2">
    <location>
        <begin position="82"/>
        <end position="152"/>
    </location>
</feature>
<feature type="non-terminal residue" evidence="4">
    <location>
        <position position="1"/>
    </location>
</feature>
<dbReference type="InterPro" id="IPR011333">
    <property type="entry name" value="SKP1/BTB/POZ_sf"/>
</dbReference>
<organism evidence="4 5">
    <name type="scientific">Adineta steineri</name>
    <dbReference type="NCBI Taxonomy" id="433720"/>
    <lineage>
        <taxon>Eukaryota</taxon>
        <taxon>Metazoa</taxon>
        <taxon>Spiralia</taxon>
        <taxon>Gnathifera</taxon>
        <taxon>Rotifera</taxon>
        <taxon>Eurotatoria</taxon>
        <taxon>Bdelloidea</taxon>
        <taxon>Adinetida</taxon>
        <taxon>Adinetidae</taxon>
        <taxon>Adineta</taxon>
    </lineage>
</organism>
<dbReference type="PANTHER" id="PTHR11145:SF8">
    <property type="entry name" value="RE57120P"/>
    <property type="match status" value="1"/>
</dbReference>
<dbReference type="Gene3D" id="3.30.710.10">
    <property type="entry name" value="Potassium Channel Kv1.1, Chain A"/>
    <property type="match status" value="1"/>
</dbReference>
<dbReference type="Pfam" id="PF02214">
    <property type="entry name" value="BTB_2"/>
    <property type="match status" value="1"/>
</dbReference>
<dbReference type="InterPro" id="IPR003131">
    <property type="entry name" value="T1-type_BTB"/>
</dbReference>
<keyword evidence="1" id="KW-0175">Coiled coil</keyword>
<accession>A0A819JZH4</accession>
<evidence type="ECO:0000256" key="1">
    <source>
        <dbReference type="SAM" id="Coils"/>
    </source>
</evidence>
<dbReference type="InterPro" id="IPR000210">
    <property type="entry name" value="BTB/POZ_dom"/>
</dbReference>
<proteinExistence type="predicted"/>
<name>A0A819JZH4_9BILA</name>
<dbReference type="SMART" id="SM00225">
    <property type="entry name" value="BTB"/>
    <property type="match status" value="1"/>
</dbReference>
<feature type="domain" description="TLDc" evidence="3">
    <location>
        <begin position="204"/>
        <end position="403"/>
    </location>
</feature>
<evidence type="ECO:0000313" key="5">
    <source>
        <dbReference type="Proteomes" id="UP000663881"/>
    </source>
</evidence>
<evidence type="ECO:0000259" key="2">
    <source>
        <dbReference type="PROSITE" id="PS50097"/>
    </source>
</evidence>
<dbReference type="PROSITE" id="PS51886">
    <property type="entry name" value="TLDC"/>
    <property type="match status" value="1"/>
</dbReference>
<reference evidence="4" key="1">
    <citation type="submission" date="2021-02" db="EMBL/GenBank/DDBJ databases">
        <authorList>
            <person name="Nowell W R."/>
        </authorList>
    </citation>
    <scope>NUCLEOTIDE SEQUENCE</scope>
</reference>
<dbReference type="SMART" id="SM00584">
    <property type="entry name" value="TLDc"/>
    <property type="match status" value="1"/>
</dbReference>
<dbReference type="EMBL" id="CAJOAY010002254">
    <property type="protein sequence ID" value="CAF3935879.1"/>
    <property type="molecule type" value="Genomic_DNA"/>
</dbReference>
<dbReference type="InterPro" id="IPR045068">
    <property type="entry name" value="BACURD1-3"/>
</dbReference>
<evidence type="ECO:0000259" key="3">
    <source>
        <dbReference type="PROSITE" id="PS51886"/>
    </source>
</evidence>
<dbReference type="InterPro" id="IPR006571">
    <property type="entry name" value="TLDc_dom"/>
</dbReference>
<dbReference type="CDD" id="cd18316">
    <property type="entry name" value="BTB_POZ_KCTD-like"/>
    <property type="match status" value="1"/>
</dbReference>
<dbReference type="AlphaFoldDB" id="A0A819JZH4"/>
<dbReference type="Pfam" id="PF07534">
    <property type="entry name" value="TLD"/>
    <property type="match status" value="1"/>
</dbReference>
<protein>
    <submittedName>
        <fullName evidence="4">Uncharacterized protein</fullName>
    </submittedName>
</protein>
<comment type="caution">
    <text evidence="4">The sequence shown here is derived from an EMBL/GenBank/DDBJ whole genome shotgun (WGS) entry which is preliminary data.</text>
</comment>
<dbReference type="Proteomes" id="UP000663881">
    <property type="component" value="Unassembled WGS sequence"/>
</dbReference>
<evidence type="ECO:0000313" key="4">
    <source>
        <dbReference type="EMBL" id="CAF3935879.1"/>
    </source>
</evidence>